<evidence type="ECO:0000313" key="8">
    <source>
        <dbReference type="EMBL" id="SDE54615.1"/>
    </source>
</evidence>
<keyword evidence="3" id="KW-1003">Cell membrane</keyword>
<dbReference type="GO" id="GO:0005886">
    <property type="term" value="C:plasma membrane"/>
    <property type="evidence" value="ECO:0007669"/>
    <property type="project" value="UniProtKB-SubCell"/>
</dbReference>
<dbReference type="PANTHER" id="PTHR33884">
    <property type="entry name" value="UPF0410 PROTEIN YMGE"/>
    <property type="match status" value="1"/>
</dbReference>
<dbReference type="EMBL" id="FNAX01000002">
    <property type="protein sequence ID" value="SDE54615.1"/>
    <property type="molecule type" value="Genomic_DNA"/>
</dbReference>
<evidence type="ECO:0000256" key="7">
    <source>
        <dbReference type="SAM" id="Phobius"/>
    </source>
</evidence>
<gene>
    <name evidence="8" type="ORF">SAMN05216260_102318</name>
</gene>
<sequence length="106" mass="11446">MRRHVHHIQRVEDSVGIIAWILIGLLAGAIAKLLLPGKDPGGIIVTMLIGIVGGLLGGWLGKVIFGVDSIDGFFDLSTWIAAIVGSLILLVLYRLFTGDRRSHRHA</sequence>
<keyword evidence="6 7" id="KW-0472">Membrane</keyword>
<evidence type="ECO:0000256" key="6">
    <source>
        <dbReference type="ARBA" id="ARBA00023136"/>
    </source>
</evidence>
<feature type="transmembrane region" description="Helical" evidence="7">
    <location>
        <begin position="17"/>
        <end position="35"/>
    </location>
</feature>
<evidence type="ECO:0000256" key="3">
    <source>
        <dbReference type="ARBA" id="ARBA00022475"/>
    </source>
</evidence>
<dbReference type="PANTHER" id="PTHR33884:SF3">
    <property type="entry name" value="UPF0410 PROTEIN YMGE"/>
    <property type="match status" value="1"/>
</dbReference>
<feature type="transmembrane region" description="Helical" evidence="7">
    <location>
        <begin position="42"/>
        <end position="64"/>
    </location>
</feature>
<dbReference type="Pfam" id="PF04226">
    <property type="entry name" value="Transgly_assoc"/>
    <property type="match status" value="1"/>
</dbReference>
<name>A0A1G7DUG8_9ACTN</name>
<evidence type="ECO:0000256" key="2">
    <source>
        <dbReference type="ARBA" id="ARBA00011006"/>
    </source>
</evidence>
<dbReference type="AlphaFoldDB" id="A0A1G7DUG8"/>
<comment type="subcellular location">
    <subcellularLocation>
        <location evidence="1">Cell membrane</location>
        <topology evidence="1">Multi-pass membrane protein</topology>
    </subcellularLocation>
</comment>
<protein>
    <submittedName>
        <fullName evidence="8">Uncharacterized membrane protein YeaQ/YmgE, transglycosylase-associated protein family</fullName>
    </submittedName>
</protein>
<organism evidence="8 9">
    <name type="scientific">Streptomyces griseoaurantiacus</name>
    <dbReference type="NCBI Taxonomy" id="68213"/>
    <lineage>
        <taxon>Bacteria</taxon>
        <taxon>Bacillati</taxon>
        <taxon>Actinomycetota</taxon>
        <taxon>Actinomycetes</taxon>
        <taxon>Kitasatosporales</taxon>
        <taxon>Streptomycetaceae</taxon>
        <taxon>Streptomyces</taxon>
        <taxon>Streptomyces aurantiacus group</taxon>
    </lineage>
</organism>
<proteinExistence type="inferred from homology"/>
<feature type="transmembrane region" description="Helical" evidence="7">
    <location>
        <begin position="76"/>
        <end position="96"/>
    </location>
</feature>
<evidence type="ECO:0000313" key="9">
    <source>
        <dbReference type="Proteomes" id="UP000198614"/>
    </source>
</evidence>
<comment type="similarity">
    <text evidence="2">Belongs to the UPF0410 family.</text>
</comment>
<evidence type="ECO:0000256" key="1">
    <source>
        <dbReference type="ARBA" id="ARBA00004651"/>
    </source>
</evidence>
<dbReference type="InterPro" id="IPR007341">
    <property type="entry name" value="Transgly_assoc"/>
</dbReference>
<dbReference type="Proteomes" id="UP000198614">
    <property type="component" value="Unassembled WGS sequence"/>
</dbReference>
<accession>A0A1G7DUG8</accession>
<keyword evidence="4 7" id="KW-0812">Transmembrane</keyword>
<reference evidence="8 9" key="1">
    <citation type="submission" date="2016-10" db="EMBL/GenBank/DDBJ databases">
        <authorList>
            <person name="de Groot N.N."/>
        </authorList>
    </citation>
    <scope>NUCLEOTIDE SEQUENCE [LARGE SCALE GENOMIC DNA]</scope>
    <source>
        <strain evidence="8 9">CGMCC 4.1859</strain>
    </source>
</reference>
<evidence type="ECO:0000256" key="4">
    <source>
        <dbReference type="ARBA" id="ARBA00022692"/>
    </source>
</evidence>
<evidence type="ECO:0000256" key="5">
    <source>
        <dbReference type="ARBA" id="ARBA00022989"/>
    </source>
</evidence>
<keyword evidence="5 7" id="KW-1133">Transmembrane helix</keyword>